<reference evidence="2 3" key="1">
    <citation type="submission" date="2023-06" db="EMBL/GenBank/DDBJ databases">
        <authorList>
            <person name="Oyuntsetseg B."/>
            <person name="Kim S.B."/>
        </authorList>
    </citation>
    <scope>NUCLEOTIDE SEQUENCE [LARGE SCALE GENOMIC DNA]</scope>
    <source>
        <strain evidence="2 3">2-15</strain>
    </source>
</reference>
<evidence type="ECO:0000313" key="3">
    <source>
        <dbReference type="Proteomes" id="UP001236014"/>
    </source>
</evidence>
<keyword evidence="1" id="KW-0812">Transmembrane</keyword>
<accession>A0A9Y2MZ56</accession>
<dbReference type="KEGG" id="acab:QRX50_26820"/>
<dbReference type="RefSeq" id="WP_285974777.1">
    <property type="nucleotide sequence ID" value="NZ_CP127294.1"/>
</dbReference>
<evidence type="ECO:0000256" key="1">
    <source>
        <dbReference type="SAM" id="Phobius"/>
    </source>
</evidence>
<keyword evidence="3" id="KW-1185">Reference proteome</keyword>
<dbReference type="EMBL" id="CP127294">
    <property type="protein sequence ID" value="WIX84251.1"/>
    <property type="molecule type" value="Genomic_DNA"/>
</dbReference>
<sequence>MCANIGSAPSLSVFGVTVAACPPLALLLAVELLNRAMKDHHVSRAVEIGPGLAQAEGYLRRIEESVCGDDTSGARDALTAEERMWQYYVEQAGSGREPSSAELDRVAGTHNYGRRVLRRWKESGRTSSAAHRRLITRLTRG</sequence>
<proteinExistence type="predicted"/>
<name>A0A9Y2MZ56_9PSEU</name>
<feature type="transmembrane region" description="Helical" evidence="1">
    <location>
        <begin position="12"/>
        <end position="34"/>
    </location>
</feature>
<keyword evidence="1" id="KW-1133">Transmembrane helix</keyword>
<dbReference type="Proteomes" id="UP001236014">
    <property type="component" value="Chromosome"/>
</dbReference>
<organism evidence="2 3">
    <name type="scientific">Amycolatopsis carbonis</name>
    <dbReference type="NCBI Taxonomy" id="715471"/>
    <lineage>
        <taxon>Bacteria</taxon>
        <taxon>Bacillati</taxon>
        <taxon>Actinomycetota</taxon>
        <taxon>Actinomycetes</taxon>
        <taxon>Pseudonocardiales</taxon>
        <taxon>Pseudonocardiaceae</taxon>
        <taxon>Amycolatopsis</taxon>
    </lineage>
</organism>
<evidence type="ECO:0000313" key="2">
    <source>
        <dbReference type="EMBL" id="WIX84251.1"/>
    </source>
</evidence>
<protein>
    <submittedName>
        <fullName evidence="2">Uncharacterized protein</fullName>
    </submittedName>
</protein>
<dbReference type="AlphaFoldDB" id="A0A9Y2MZ56"/>
<gene>
    <name evidence="2" type="ORF">QRX50_26820</name>
</gene>
<keyword evidence="1" id="KW-0472">Membrane</keyword>